<dbReference type="EMBL" id="BMIK01000033">
    <property type="protein sequence ID" value="GGC49296.1"/>
    <property type="molecule type" value="Genomic_DNA"/>
</dbReference>
<evidence type="ECO:0000313" key="2">
    <source>
        <dbReference type="Proteomes" id="UP000597338"/>
    </source>
</evidence>
<gene>
    <name evidence="1" type="ORF">GCM10011386_46990</name>
</gene>
<protein>
    <submittedName>
        <fullName evidence="1">Uncharacterized protein</fullName>
    </submittedName>
</protein>
<dbReference type="Proteomes" id="UP000597338">
    <property type="component" value="Unassembled WGS sequence"/>
</dbReference>
<accession>A0ABQ1MYV9</accession>
<organism evidence="1 2">
    <name type="scientific">Parapedobacter defluvii</name>
    <dbReference type="NCBI Taxonomy" id="2045106"/>
    <lineage>
        <taxon>Bacteria</taxon>
        <taxon>Pseudomonadati</taxon>
        <taxon>Bacteroidota</taxon>
        <taxon>Sphingobacteriia</taxon>
        <taxon>Sphingobacteriales</taxon>
        <taxon>Sphingobacteriaceae</taxon>
        <taxon>Parapedobacter</taxon>
    </lineage>
</organism>
<comment type="caution">
    <text evidence="1">The sequence shown here is derived from an EMBL/GenBank/DDBJ whole genome shotgun (WGS) entry which is preliminary data.</text>
</comment>
<sequence length="129" mass="13947">MENILKNHYAVVCTLLIGIAMLMSCSKDRDDDTTPPTEKQADVYVAGYQMIGSQSIASLWKNGIATTLTDNTVLASSANDVFVSGNDVYVAGAERLSSATSATARFGKTMYLSTLLLQVQKVLLHRLLL</sequence>
<name>A0ABQ1MYV9_9SPHI</name>
<dbReference type="RefSeq" id="WP_188753930.1">
    <property type="nucleotide sequence ID" value="NZ_BMIK01000033.1"/>
</dbReference>
<reference evidence="2" key="1">
    <citation type="journal article" date="2019" name="Int. J. Syst. Evol. Microbiol.">
        <title>The Global Catalogue of Microorganisms (GCM) 10K type strain sequencing project: providing services to taxonomists for standard genome sequencing and annotation.</title>
        <authorList>
            <consortium name="The Broad Institute Genomics Platform"/>
            <consortium name="The Broad Institute Genome Sequencing Center for Infectious Disease"/>
            <person name="Wu L."/>
            <person name="Ma J."/>
        </authorList>
    </citation>
    <scope>NUCLEOTIDE SEQUENCE [LARGE SCALE GENOMIC DNA]</scope>
    <source>
        <strain evidence="2">CGMCC 1.15342</strain>
    </source>
</reference>
<evidence type="ECO:0000313" key="1">
    <source>
        <dbReference type="EMBL" id="GGC49296.1"/>
    </source>
</evidence>
<keyword evidence="2" id="KW-1185">Reference proteome</keyword>
<proteinExistence type="predicted"/>
<dbReference type="PROSITE" id="PS51257">
    <property type="entry name" value="PROKAR_LIPOPROTEIN"/>
    <property type="match status" value="1"/>
</dbReference>